<protein>
    <submittedName>
        <fullName evidence="2">Uncharacterized protein</fullName>
    </submittedName>
</protein>
<proteinExistence type="predicted"/>
<gene>
    <name evidence="2" type="primary">ORF91189</name>
</gene>
<sequence length="513" mass="57487">PGSDLYNFTSDLIDVSHINGIENSQMKSQMKQSESDIKTFKTSLAFCVSIPKMEKIMNELSPLDRLSASLEQFNTAELSTEGRKSFQIIEDTLSTTDYREINIYTSNLPTALSSNDDTASETSSFHDVDHDLSDASTSINPMSTDCSDNPMYTCTGTAEIKKISSFHYDLPAYSENINHKPALIKTAVPNKEDHIREEKMKQFDTILDEFDRRIRPNVTDFIFLREKKRTGSTDSSTSSSEDLYKTFSNEASEKQQNHVCIVVEDENMNTFRFKRFLKKSHTKRRKGRKLLRFLSKLGCVSENRSSAIGSPNLRMKRADENAKVYRTDSSLCHKPFISNPILISSTSFHHHDILRSSPVRNTGDCIHRFSSNRSLDSMRSRNDSAYSSISESVRGSLTSPAFHSVSSSSVRIPPASSGSVSSVFRSGSTSGGDWSFSDSVFSSNSEPAARSSSFSIEDDSVHHRMNQPIEADNDKISALSDIFDQLNVCEDEIDSALLNRVRHGHTKVEVNKK</sequence>
<feature type="non-terminal residue" evidence="2">
    <location>
        <position position="1"/>
    </location>
</feature>
<dbReference type="EMBL" id="HACG01027601">
    <property type="protein sequence ID" value="CEK74466.1"/>
    <property type="molecule type" value="Transcribed_RNA"/>
</dbReference>
<feature type="region of interest" description="Disordered" evidence="1">
    <location>
        <begin position="403"/>
        <end position="423"/>
    </location>
</feature>
<accession>A0A0B7A335</accession>
<reference evidence="2" key="1">
    <citation type="submission" date="2014-12" db="EMBL/GenBank/DDBJ databases">
        <title>Insight into the proteome of Arion vulgaris.</title>
        <authorList>
            <person name="Aradska J."/>
            <person name="Bulat T."/>
            <person name="Smidak R."/>
            <person name="Sarate P."/>
            <person name="Gangsoo J."/>
            <person name="Sialana F."/>
            <person name="Bilban M."/>
            <person name="Lubec G."/>
        </authorList>
    </citation>
    <scope>NUCLEOTIDE SEQUENCE</scope>
    <source>
        <tissue evidence="2">Skin</tissue>
    </source>
</reference>
<evidence type="ECO:0000256" key="1">
    <source>
        <dbReference type="SAM" id="MobiDB-lite"/>
    </source>
</evidence>
<name>A0A0B7A335_9EUPU</name>
<organism evidence="2">
    <name type="scientific">Arion vulgaris</name>
    <dbReference type="NCBI Taxonomy" id="1028688"/>
    <lineage>
        <taxon>Eukaryota</taxon>
        <taxon>Metazoa</taxon>
        <taxon>Spiralia</taxon>
        <taxon>Lophotrochozoa</taxon>
        <taxon>Mollusca</taxon>
        <taxon>Gastropoda</taxon>
        <taxon>Heterobranchia</taxon>
        <taxon>Euthyneura</taxon>
        <taxon>Panpulmonata</taxon>
        <taxon>Eupulmonata</taxon>
        <taxon>Stylommatophora</taxon>
        <taxon>Helicina</taxon>
        <taxon>Arionoidea</taxon>
        <taxon>Arionidae</taxon>
        <taxon>Arion</taxon>
    </lineage>
</organism>
<evidence type="ECO:0000313" key="2">
    <source>
        <dbReference type="EMBL" id="CEK74466.1"/>
    </source>
</evidence>
<dbReference type="AlphaFoldDB" id="A0A0B7A335"/>